<keyword evidence="4" id="KW-1185">Reference proteome</keyword>
<reference evidence="3 4" key="1">
    <citation type="journal article" date="2013" name="Genome Announc.">
        <title>Whole Genome Sequencing of Thermus oshimai JL-2 and Thermus thermophilus JL-18, Incomplete Denitrifiers from the United States Great Basin.</title>
        <authorList>
            <person name="Murugapiran S.K."/>
            <person name="Huntemann M."/>
            <person name="Wei C.L."/>
            <person name="Han J."/>
            <person name="Detter J.C."/>
            <person name="Han C.S."/>
            <person name="Erkkila T.H."/>
            <person name="Teshima H."/>
            <person name="Chen A."/>
            <person name="Kyrpides N."/>
            <person name="Mavrommatis K."/>
            <person name="Markowitz V."/>
            <person name="Szeto E."/>
            <person name="Ivanova N."/>
            <person name="Pagani I."/>
            <person name="Lam J."/>
            <person name="McDonald A.I."/>
            <person name="Dodsworth J.A."/>
            <person name="Pati A."/>
            <person name="Goodwin L."/>
            <person name="Peters L."/>
            <person name="Pitluck S."/>
            <person name="Woyke T."/>
            <person name="Hedlund B.P."/>
        </authorList>
    </citation>
    <scope>NUCLEOTIDE SEQUENCE</scope>
    <source>
        <strain evidence="3 4">JL-2</strain>
    </source>
</reference>
<evidence type="ECO:0000313" key="3">
    <source>
        <dbReference type="EMBL" id="AFV76278.1"/>
    </source>
</evidence>
<evidence type="ECO:0000256" key="2">
    <source>
        <dbReference type="ARBA" id="ARBA00023237"/>
    </source>
</evidence>
<dbReference type="eggNOG" id="COG2165">
    <property type="taxonomic scope" value="Bacteria"/>
</dbReference>
<comment type="subcellular location">
    <subcellularLocation>
        <location evidence="1">Cell outer membrane</location>
    </subcellularLocation>
</comment>
<sequence length="186" mass="20172">MRKGLTILEVLIALAVLGIAFAALLTSQLSSLRASGQARFASDTKAFAVQVLEDLSAQALKTEEKPSPDAYTDEERNGVYRSFYFIDYYYRCPTAVTPPSGSGIRTALRTVTCSGQRTSPEGIRADWDYIGEGGRFGEGVLTVVVTATHPRGPRVTVGRRITCYDVYPSPTHDKPRPCPEPGGGRP</sequence>
<name>K7QX76_THEOS</name>
<dbReference type="InterPro" id="IPR012902">
    <property type="entry name" value="N_methyl_site"/>
</dbReference>
<dbReference type="STRING" id="751945.Theos_1237"/>
<dbReference type="Proteomes" id="UP000000211">
    <property type="component" value="Chromosome"/>
</dbReference>
<keyword evidence="2" id="KW-0472">Membrane</keyword>
<protein>
    <submittedName>
        <fullName evidence="3">Prepilin-type N-terminal cleavage/methylation domain-containing protein</fullName>
    </submittedName>
</protein>
<dbReference type="KEGG" id="tos:Theos_1237"/>
<dbReference type="NCBIfam" id="TIGR02532">
    <property type="entry name" value="IV_pilin_GFxxxE"/>
    <property type="match status" value="1"/>
</dbReference>
<evidence type="ECO:0000256" key="1">
    <source>
        <dbReference type="ARBA" id="ARBA00004442"/>
    </source>
</evidence>
<keyword evidence="2" id="KW-0998">Cell outer membrane</keyword>
<dbReference type="AlphaFoldDB" id="K7QX76"/>
<gene>
    <name evidence="3" type="ORF">Theos_1237</name>
</gene>
<dbReference type="PATRIC" id="fig|751945.3.peg.1227"/>
<dbReference type="OrthoDB" id="32002at2"/>
<evidence type="ECO:0000313" key="4">
    <source>
        <dbReference type="Proteomes" id="UP000000211"/>
    </source>
</evidence>
<dbReference type="HOGENOM" id="CLU_1460655_0_0_0"/>
<dbReference type="RefSeq" id="WP_016329467.1">
    <property type="nucleotide sequence ID" value="NC_019386.1"/>
</dbReference>
<dbReference type="Pfam" id="PF07963">
    <property type="entry name" value="N_methyl"/>
    <property type="match status" value="1"/>
</dbReference>
<dbReference type="GO" id="GO:0009279">
    <property type="term" value="C:cell outer membrane"/>
    <property type="evidence" value="ECO:0007669"/>
    <property type="project" value="UniProtKB-SubCell"/>
</dbReference>
<organism evidence="3 4">
    <name type="scientific">Thermus oshimai JL-2</name>
    <dbReference type="NCBI Taxonomy" id="751945"/>
    <lineage>
        <taxon>Bacteria</taxon>
        <taxon>Thermotogati</taxon>
        <taxon>Deinococcota</taxon>
        <taxon>Deinococci</taxon>
        <taxon>Thermales</taxon>
        <taxon>Thermaceae</taxon>
        <taxon>Thermus</taxon>
    </lineage>
</organism>
<accession>K7QX76</accession>
<dbReference type="EMBL" id="CP003249">
    <property type="protein sequence ID" value="AFV76278.1"/>
    <property type="molecule type" value="Genomic_DNA"/>
</dbReference>
<proteinExistence type="predicted"/>